<dbReference type="GO" id="GO:0016151">
    <property type="term" value="F:nickel cation binding"/>
    <property type="evidence" value="ECO:0007669"/>
    <property type="project" value="UniProtKB-UniRule"/>
</dbReference>
<organism evidence="4 5">
    <name type="scientific">Thiosulfatimonas sediminis</name>
    <dbReference type="NCBI Taxonomy" id="2675054"/>
    <lineage>
        <taxon>Bacteria</taxon>
        <taxon>Pseudomonadati</taxon>
        <taxon>Pseudomonadota</taxon>
        <taxon>Gammaproteobacteria</taxon>
        <taxon>Thiotrichales</taxon>
        <taxon>Piscirickettsiaceae</taxon>
        <taxon>Thiosulfatimonas</taxon>
    </lineage>
</organism>
<evidence type="ECO:0000256" key="2">
    <source>
        <dbReference type="ARBA" id="ARBA00023186"/>
    </source>
</evidence>
<dbReference type="PIRSF" id="PIRSF009467">
    <property type="entry name" value="Ureas_acces_UreF"/>
    <property type="match status" value="1"/>
</dbReference>
<dbReference type="RefSeq" id="WP_173270610.1">
    <property type="nucleotide sequence ID" value="NZ_AP021889.1"/>
</dbReference>
<dbReference type="GO" id="GO:0005737">
    <property type="term" value="C:cytoplasm"/>
    <property type="evidence" value="ECO:0007669"/>
    <property type="project" value="UniProtKB-SubCell"/>
</dbReference>
<dbReference type="EMBL" id="AP021889">
    <property type="protein sequence ID" value="BBP45184.1"/>
    <property type="molecule type" value="Genomic_DNA"/>
</dbReference>
<comment type="similarity">
    <text evidence="3">Belongs to the UreF family.</text>
</comment>
<dbReference type="Proteomes" id="UP000501726">
    <property type="component" value="Chromosome"/>
</dbReference>
<comment type="function">
    <text evidence="3">Required for maturation of urease via the functional incorporation of the urease nickel metallocenter.</text>
</comment>
<dbReference type="InterPro" id="IPR038277">
    <property type="entry name" value="UreF_sf"/>
</dbReference>
<protein>
    <recommendedName>
        <fullName evidence="3">Urease accessory protein UreF</fullName>
    </recommendedName>
</protein>
<keyword evidence="5" id="KW-1185">Reference proteome</keyword>
<gene>
    <name evidence="3 4" type="primary">ureF</name>
    <name evidence="4" type="ORF">THMIRHAS_05570</name>
</gene>
<dbReference type="PANTHER" id="PTHR33620">
    <property type="entry name" value="UREASE ACCESSORY PROTEIN F"/>
    <property type="match status" value="1"/>
</dbReference>
<dbReference type="PANTHER" id="PTHR33620:SF1">
    <property type="entry name" value="UREASE ACCESSORY PROTEIN F"/>
    <property type="match status" value="1"/>
</dbReference>
<keyword evidence="2 3" id="KW-0143">Chaperone</keyword>
<comment type="subunit">
    <text evidence="3">UreD, UreF and UreG form a complex that acts as a GTP-hydrolysis-dependent molecular chaperone, activating the urease apoprotein by helping to assemble the nickel containing metallocenter of UreC. The UreE protein probably delivers the nickel.</text>
</comment>
<evidence type="ECO:0000256" key="1">
    <source>
        <dbReference type="ARBA" id="ARBA00022988"/>
    </source>
</evidence>
<reference evidence="5" key="1">
    <citation type="submission" date="2019-11" db="EMBL/GenBank/DDBJ databases">
        <title>Isolation and characterization of two novel species in the genus Thiomicrorhabdus.</title>
        <authorList>
            <person name="Mochizuki J."/>
            <person name="Kojima H."/>
            <person name="Fukui M."/>
        </authorList>
    </citation>
    <scope>NUCLEOTIDE SEQUENCE [LARGE SCALE GENOMIC DNA]</scope>
    <source>
        <strain evidence="5">aks77</strain>
    </source>
</reference>
<keyword evidence="1 3" id="KW-0996">Nickel insertion</keyword>
<accession>A0A6F8PT30</accession>
<dbReference type="InterPro" id="IPR002639">
    <property type="entry name" value="UreF"/>
</dbReference>
<dbReference type="AlphaFoldDB" id="A0A6F8PT30"/>
<dbReference type="HAMAP" id="MF_01385">
    <property type="entry name" value="UreF"/>
    <property type="match status" value="1"/>
</dbReference>
<dbReference type="Pfam" id="PF01730">
    <property type="entry name" value="UreF"/>
    <property type="match status" value="1"/>
</dbReference>
<name>A0A6F8PT30_9GAMM</name>
<evidence type="ECO:0000313" key="5">
    <source>
        <dbReference type="Proteomes" id="UP000501726"/>
    </source>
</evidence>
<evidence type="ECO:0000256" key="3">
    <source>
        <dbReference type="HAMAP-Rule" id="MF_01385"/>
    </source>
</evidence>
<comment type="subcellular location">
    <subcellularLocation>
        <location evidence="3">Cytoplasm</location>
    </subcellularLocation>
</comment>
<dbReference type="Gene3D" id="1.10.4190.10">
    <property type="entry name" value="Urease accessory protein UreF"/>
    <property type="match status" value="1"/>
</dbReference>
<evidence type="ECO:0000313" key="4">
    <source>
        <dbReference type="EMBL" id="BBP45184.1"/>
    </source>
</evidence>
<sequence length="226" mass="25344">MSSAFAQQQKLLRLLQLNSPSLPIGTYAYSQGLEAAVAQGLVADAQQAQHWLQTLLRHTLVPNDLALLVRAYHAWQTEDFAAITDLIAHSRALRETAELLQEDTHLAQALIRLAAPLEIPLPDNFARKNSLPIVYARFAQHWQISLEDSLTAFAWGWMENQIAALLKLCSLGQTQAQQLMLRMDQPILDAVQRAIDLPDDLVGMSLPNFAILSAQHEQQYSRLFRS</sequence>
<keyword evidence="3" id="KW-0963">Cytoplasm</keyword>
<proteinExistence type="inferred from homology"/>
<dbReference type="KEGG" id="tse:THMIRHAS_05570"/>